<evidence type="ECO:0000313" key="1">
    <source>
        <dbReference type="EMBL" id="SHF59057.1"/>
    </source>
</evidence>
<evidence type="ECO:0000313" key="2">
    <source>
        <dbReference type="Proteomes" id="UP000184088"/>
    </source>
</evidence>
<keyword evidence="2" id="KW-1185">Reference proteome</keyword>
<gene>
    <name evidence="1" type="ORF">SAMN02746089_02208</name>
</gene>
<dbReference type="AlphaFoldDB" id="A0A1M5CWV6"/>
<dbReference type="STRING" id="1121256.SAMN02746089_02208"/>
<accession>A0A1M5CWV6</accession>
<protein>
    <submittedName>
        <fullName evidence="1">Uncharacterized protein</fullName>
    </submittedName>
</protein>
<dbReference type="Proteomes" id="UP000184088">
    <property type="component" value="Unassembled WGS sequence"/>
</dbReference>
<sequence>MEEALTYTLDVDIQPKVLKVGDSVTIMVKVENANKPIKAVYATVPEYGIWKQLTPANSGYYRGFETVPWGAPSGTYNLQVYAIDENNKKGPVKVVQVTIG</sequence>
<proteinExistence type="predicted"/>
<dbReference type="EMBL" id="FQVH01000031">
    <property type="protein sequence ID" value="SHF59057.1"/>
    <property type="molecule type" value="Genomic_DNA"/>
</dbReference>
<organism evidence="1 2">
    <name type="scientific">Caldanaerobius fijiensis DSM 17918</name>
    <dbReference type="NCBI Taxonomy" id="1121256"/>
    <lineage>
        <taxon>Bacteria</taxon>
        <taxon>Bacillati</taxon>
        <taxon>Bacillota</taxon>
        <taxon>Clostridia</taxon>
        <taxon>Thermoanaerobacterales</taxon>
        <taxon>Thermoanaerobacteraceae</taxon>
        <taxon>Caldanaerobius</taxon>
    </lineage>
</organism>
<name>A0A1M5CWV6_9THEO</name>
<dbReference type="RefSeq" id="WP_073345288.1">
    <property type="nucleotide sequence ID" value="NZ_FQVH01000031.1"/>
</dbReference>
<reference evidence="1 2" key="1">
    <citation type="submission" date="2016-11" db="EMBL/GenBank/DDBJ databases">
        <authorList>
            <person name="Jaros S."/>
            <person name="Januszkiewicz K."/>
            <person name="Wedrychowicz H."/>
        </authorList>
    </citation>
    <scope>NUCLEOTIDE SEQUENCE [LARGE SCALE GENOMIC DNA]</scope>
    <source>
        <strain evidence="1 2">DSM 17918</strain>
    </source>
</reference>